<dbReference type="RefSeq" id="WP_345470738.1">
    <property type="nucleotide sequence ID" value="NZ_BAABHF010000042.1"/>
</dbReference>
<dbReference type="PANTHER" id="PTHR43639">
    <property type="entry name" value="OXIDOREDUCTASE, SHORT-CHAIN DEHYDROGENASE/REDUCTASE FAMILY (AFU_ORTHOLOGUE AFUA_5G02870)"/>
    <property type="match status" value="1"/>
</dbReference>
<gene>
    <name evidence="3" type="ORF">GCM10023191_067280</name>
</gene>
<name>A0ABP8QRU2_9ACTN</name>
<protein>
    <submittedName>
        <fullName evidence="3">SDR family oxidoreductase</fullName>
    </submittedName>
</protein>
<dbReference type="InterPro" id="IPR002347">
    <property type="entry name" value="SDR_fam"/>
</dbReference>
<dbReference type="SUPFAM" id="SSF51735">
    <property type="entry name" value="NAD(P)-binding Rossmann-fold domains"/>
    <property type="match status" value="1"/>
</dbReference>
<reference evidence="4" key="1">
    <citation type="journal article" date="2019" name="Int. J. Syst. Evol. Microbiol.">
        <title>The Global Catalogue of Microorganisms (GCM) 10K type strain sequencing project: providing services to taxonomists for standard genome sequencing and annotation.</title>
        <authorList>
            <consortium name="The Broad Institute Genomics Platform"/>
            <consortium name="The Broad Institute Genome Sequencing Center for Infectious Disease"/>
            <person name="Wu L."/>
            <person name="Ma J."/>
        </authorList>
    </citation>
    <scope>NUCLEOTIDE SEQUENCE [LARGE SCALE GENOMIC DNA]</scope>
    <source>
        <strain evidence="4">JCM 17933</strain>
    </source>
</reference>
<dbReference type="Gene3D" id="3.40.50.720">
    <property type="entry name" value="NAD(P)-binding Rossmann-like Domain"/>
    <property type="match status" value="1"/>
</dbReference>
<evidence type="ECO:0000313" key="4">
    <source>
        <dbReference type="Proteomes" id="UP001500503"/>
    </source>
</evidence>
<dbReference type="PANTHER" id="PTHR43639:SF1">
    <property type="entry name" value="SHORT-CHAIN DEHYDROGENASE_REDUCTASE FAMILY PROTEIN"/>
    <property type="match status" value="1"/>
</dbReference>
<dbReference type="PRINTS" id="PR00080">
    <property type="entry name" value="SDRFAMILY"/>
</dbReference>
<evidence type="ECO:0000313" key="3">
    <source>
        <dbReference type="EMBL" id="GAA4508021.1"/>
    </source>
</evidence>
<proteinExistence type="inferred from homology"/>
<dbReference type="NCBIfam" id="NF005559">
    <property type="entry name" value="PRK07231.1"/>
    <property type="match status" value="1"/>
</dbReference>
<dbReference type="PRINTS" id="PR00081">
    <property type="entry name" value="GDHRDH"/>
</dbReference>
<accession>A0ABP8QRU2</accession>
<dbReference type="EMBL" id="BAABHF010000042">
    <property type="protein sequence ID" value="GAA4508021.1"/>
    <property type="molecule type" value="Genomic_DNA"/>
</dbReference>
<dbReference type="Proteomes" id="UP001500503">
    <property type="component" value="Unassembled WGS sequence"/>
</dbReference>
<evidence type="ECO:0000256" key="2">
    <source>
        <dbReference type="ARBA" id="ARBA00023002"/>
    </source>
</evidence>
<dbReference type="Pfam" id="PF13561">
    <property type="entry name" value="adh_short_C2"/>
    <property type="match status" value="1"/>
</dbReference>
<keyword evidence="2" id="KW-0560">Oxidoreductase</keyword>
<dbReference type="InterPro" id="IPR036291">
    <property type="entry name" value="NAD(P)-bd_dom_sf"/>
</dbReference>
<organism evidence="3 4">
    <name type="scientific">Actinoallomurus oryzae</name>
    <dbReference type="NCBI Taxonomy" id="502180"/>
    <lineage>
        <taxon>Bacteria</taxon>
        <taxon>Bacillati</taxon>
        <taxon>Actinomycetota</taxon>
        <taxon>Actinomycetes</taxon>
        <taxon>Streptosporangiales</taxon>
        <taxon>Thermomonosporaceae</taxon>
        <taxon>Actinoallomurus</taxon>
    </lineage>
</organism>
<evidence type="ECO:0000256" key="1">
    <source>
        <dbReference type="ARBA" id="ARBA00006484"/>
    </source>
</evidence>
<comment type="caution">
    <text evidence="3">The sequence shown here is derived from an EMBL/GenBank/DDBJ whole genome shotgun (WGS) entry which is preliminary data.</text>
</comment>
<sequence>MIEGLRMGTLQGKTAVVTGGSRGIGRAIVERLAREGAHVVFSYAKDKDHAVAVEQTVSRGGGRAHGIQADFTDPANAERLMKQADDLLEGLDILVNNVALAFTPTTIADTDEDLYDQVMATNTKSTFLTIRYAARNMRDAGRIINISTVNTVRPAPGIAMYTASKGAIEQLTAAAAMELGSRSITVNAVSPGFTDTDLLRGSNSEQALAQIPRLTPLGRIGQPADIADVVAFLAGPDGRWLTGQNLHANGGFA</sequence>
<keyword evidence="4" id="KW-1185">Reference proteome</keyword>
<comment type="similarity">
    <text evidence="1">Belongs to the short-chain dehydrogenases/reductases (SDR) family.</text>
</comment>